<dbReference type="HOGENOM" id="CLU_120443_1_0_7"/>
<sequence length="196" mass="22038">MMSYSYYTFVHALDPRAVEIVDLPDKVDDYFYLRDGVPMASYLPPTTELALYERSGDMLTDFIANPDTALYVSQSAQRVLADRGLTDAVVELLPFVLLDKRGRRVREQYSIANVLLKVPCMDFERSKYRRAASDPNEIAEINVLCIREEAVPADAQLFRLAELPEMVVLRSDLLEAFQQAGLSGLAVVRTGQEIPG</sequence>
<dbReference type="STRING" id="483219.LILAB_08330"/>
<feature type="domain" description="Immunity MXAN-0049 protein" evidence="1">
    <location>
        <begin position="43"/>
        <end position="186"/>
    </location>
</feature>
<name>F8CFG7_MYXFH</name>
<dbReference type="AlphaFoldDB" id="F8CFG7"/>
<dbReference type="EMBL" id="CP002830">
    <property type="protein sequence ID" value="AEI63577.1"/>
    <property type="molecule type" value="Genomic_DNA"/>
</dbReference>
<proteinExistence type="predicted"/>
<dbReference type="Pfam" id="PF07791">
    <property type="entry name" value="Imm11"/>
    <property type="match status" value="1"/>
</dbReference>
<dbReference type="InterPro" id="IPR012433">
    <property type="entry name" value="Imm11"/>
</dbReference>
<organism evidence="2 3">
    <name type="scientific">Myxococcus fulvus (strain ATCC BAA-855 / HW-1)</name>
    <dbReference type="NCBI Taxonomy" id="483219"/>
    <lineage>
        <taxon>Bacteria</taxon>
        <taxon>Pseudomonadati</taxon>
        <taxon>Myxococcota</taxon>
        <taxon>Myxococcia</taxon>
        <taxon>Myxococcales</taxon>
        <taxon>Cystobacterineae</taxon>
        <taxon>Myxococcaceae</taxon>
        <taxon>Myxococcus</taxon>
    </lineage>
</organism>
<dbReference type="Proteomes" id="UP000000488">
    <property type="component" value="Chromosome"/>
</dbReference>
<protein>
    <recommendedName>
        <fullName evidence="1">Immunity MXAN-0049 protein domain-containing protein</fullName>
    </recommendedName>
</protein>
<evidence type="ECO:0000259" key="1">
    <source>
        <dbReference type="Pfam" id="PF07791"/>
    </source>
</evidence>
<evidence type="ECO:0000313" key="3">
    <source>
        <dbReference type="Proteomes" id="UP000000488"/>
    </source>
</evidence>
<gene>
    <name evidence="2" type="ordered locus">LILAB_08330</name>
</gene>
<dbReference type="KEGG" id="mfu:LILAB_08330"/>
<reference evidence="2 3" key="1">
    <citation type="journal article" date="2011" name="J. Bacteriol.">
        <title>Genome sequence of the halotolerant marine bacterium Myxococcus fulvus HW-1.</title>
        <authorList>
            <person name="Li Z.F."/>
            <person name="Li X."/>
            <person name="Liu H."/>
            <person name="Liu X."/>
            <person name="Han K."/>
            <person name="Wu Z.H."/>
            <person name="Hu W."/>
            <person name="Li F.F."/>
            <person name="Li Y.Z."/>
        </authorList>
    </citation>
    <scope>NUCLEOTIDE SEQUENCE [LARGE SCALE GENOMIC DNA]</scope>
    <source>
        <strain evidence="3">ATCC BAA-855 / HW-1</strain>
    </source>
</reference>
<accession>F8CFG7</accession>
<evidence type="ECO:0000313" key="2">
    <source>
        <dbReference type="EMBL" id="AEI63577.1"/>
    </source>
</evidence>